<evidence type="ECO:0000313" key="3">
    <source>
        <dbReference type="EMBL" id="KAG2852584.1"/>
    </source>
</evidence>
<organism evidence="8 9">
    <name type="scientific">Phytophthora cactorum</name>
    <dbReference type="NCBI Taxonomy" id="29920"/>
    <lineage>
        <taxon>Eukaryota</taxon>
        <taxon>Sar</taxon>
        <taxon>Stramenopiles</taxon>
        <taxon>Oomycota</taxon>
        <taxon>Peronosporomycetes</taxon>
        <taxon>Peronosporales</taxon>
        <taxon>Peronosporaceae</taxon>
        <taxon>Phytophthora</taxon>
    </lineage>
</organism>
<evidence type="ECO:0000313" key="8">
    <source>
        <dbReference type="EMBL" id="RAW29208.1"/>
    </source>
</evidence>
<dbReference type="EMBL" id="RCMI01000526">
    <property type="protein sequence ID" value="KAG2906934.1"/>
    <property type="molecule type" value="Genomic_DNA"/>
</dbReference>
<evidence type="ECO:0000313" key="4">
    <source>
        <dbReference type="EMBL" id="KAG2906934.1"/>
    </source>
</evidence>
<feature type="coiled-coil region" evidence="1">
    <location>
        <begin position="18"/>
        <end position="49"/>
    </location>
</feature>
<reference evidence="8 9" key="1">
    <citation type="submission" date="2018-01" db="EMBL/GenBank/DDBJ databases">
        <title>Draft genome of the strawberry crown rot pathogen Phytophthora cactorum.</title>
        <authorList>
            <person name="Armitage A.D."/>
            <person name="Lysoe E."/>
            <person name="Nellist C.F."/>
            <person name="Harrison R.J."/>
            <person name="Brurberg M.B."/>
        </authorList>
    </citation>
    <scope>NUCLEOTIDE SEQUENCE [LARGE SCALE GENOMIC DNA]</scope>
    <source>
        <strain evidence="8 9">10300</strain>
    </source>
</reference>
<dbReference type="EMBL" id="RCMV01000511">
    <property type="protein sequence ID" value="KAG3216079.1"/>
    <property type="molecule type" value="Genomic_DNA"/>
</dbReference>
<gene>
    <name evidence="8" type="ORF">PC110_g14414</name>
    <name evidence="3" type="ORF">PC113_g14904</name>
    <name evidence="4" type="ORF">PC115_g14117</name>
    <name evidence="5" type="ORF">PC117_g15498</name>
    <name evidence="6" type="ORF">PC118_g14789</name>
    <name evidence="7" type="ORF">PC129_g13048</name>
</gene>
<evidence type="ECO:0000313" key="6">
    <source>
        <dbReference type="EMBL" id="KAG2974013.1"/>
    </source>
</evidence>
<dbReference type="Proteomes" id="UP000735874">
    <property type="component" value="Unassembled WGS sequence"/>
</dbReference>
<dbReference type="OrthoDB" id="124830at2759"/>
<dbReference type="Proteomes" id="UP000774804">
    <property type="component" value="Unassembled WGS sequence"/>
</dbReference>
<name>A0A329S0Z4_9STRA</name>
<accession>A0A329S0Z4</accession>
<feature type="compositionally biased region" description="Basic and acidic residues" evidence="2">
    <location>
        <begin position="111"/>
        <end position="127"/>
    </location>
</feature>
<dbReference type="Proteomes" id="UP000760860">
    <property type="component" value="Unassembled WGS sequence"/>
</dbReference>
<dbReference type="Proteomes" id="UP000697107">
    <property type="component" value="Unassembled WGS sequence"/>
</dbReference>
<dbReference type="Proteomes" id="UP000736787">
    <property type="component" value="Unassembled WGS sequence"/>
</dbReference>
<dbReference type="EMBL" id="RCMK01000519">
    <property type="protein sequence ID" value="KAG2924100.1"/>
    <property type="molecule type" value="Genomic_DNA"/>
</dbReference>
<comment type="caution">
    <text evidence="8">The sequence shown here is derived from an EMBL/GenBank/DDBJ whole genome shotgun (WGS) entry which is preliminary data.</text>
</comment>
<proteinExistence type="predicted"/>
<protein>
    <submittedName>
        <fullName evidence="8">Uncharacterized protein</fullName>
    </submittedName>
</protein>
<dbReference type="VEuPathDB" id="FungiDB:PC110_g14414"/>
<evidence type="ECO:0000256" key="1">
    <source>
        <dbReference type="SAM" id="Coils"/>
    </source>
</evidence>
<reference evidence="3" key="2">
    <citation type="submission" date="2018-10" db="EMBL/GenBank/DDBJ databases">
        <title>Effector identification in a new, highly contiguous assembly of the strawberry crown rot pathogen Phytophthora cactorum.</title>
        <authorList>
            <person name="Armitage A.D."/>
            <person name="Nellist C.F."/>
            <person name="Bates H."/>
            <person name="Vickerstaff R.J."/>
            <person name="Harrison R.J."/>
        </authorList>
    </citation>
    <scope>NUCLEOTIDE SEQUENCE</scope>
    <source>
        <strain evidence="3">15-7</strain>
        <strain evidence="4">4032</strain>
        <strain evidence="5">4040</strain>
        <strain evidence="6">P415</strain>
        <strain evidence="7">P421</strain>
    </source>
</reference>
<dbReference type="Proteomes" id="UP000251314">
    <property type="component" value="Unassembled WGS sequence"/>
</dbReference>
<keyword evidence="9" id="KW-1185">Reference proteome</keyword>
<evidence type="ECO:0000313" key="5">
    <source>
        <dbReference type="EMBL" id="KAG2924100.1"/>
    </source>
</evidence>
<evidence type="ECO:0000256" key="2">
    <source>
        <dbReference type="SAM" id="MobiDB-lite"/>
    </source>
</evidence>
<evidence type="ECO:0000313" key="9">
    <source>
        <dbReference type="Proteomes" id="UP000251314"/>
    </source>
</evidence>
<dbReference type="AlphaFoldDB" id="A0A329S0Z4"/>
<dbReference type="EMBL" id="RCMG01000533">
    <property type="protein sequence ID" value="KAG2852584.1"/>
    <property type="molecule type" value="Genomic_DNA"/>
</dbReference>
<keyword evidence="1" id="KW-0175">Coiled coil</keyword>
<feature type="compositionally biased region" description="Polar residues" evidence="2">
    <location>
        <begin position="154"/>
        <end position="174"/>
    </location>
</feature>
<dbReference type="EMBL" id="MJFZ01000441">
    <property type="protein sequence ID" value="RAW29208.1"/>
    <property type="molecule type" value="Genomic_DNA"/>
</dbReference>
<feature type="region of interest" description="Disordered" evidence="2">
    <location>
        <begin position="88"/>
        <end position="177"/>
    </location>
</feature>
<sequence length="278" mass="30186">MDAILARVGDATHRAHCSNAVHDELQQAEKRLQKALAALRRALQVAEASRELHKSPLALVDESPNVSSMLSRVVSSCNEVGPITRKLHQAVSAPAAENDDANSSATEDERDMPLHEIIDLDNERGEPAEEPLPSRGEVSEQLDSSSSRADHGVSAQSSLREPHSSVQASPSQPRTAVGVIRVIRPFARAARGRSKPLPPRRPSTRKRKAPEHYLAPLALPPVKKLTGRELLEKRLALAPQGEFGEMVHSCLLAARDSLFSTSVSKLQSTCRELADAKD</sequence>
<dbReference type="EMBL" id="RCML01000551">
    <property type="protein sequence ID" value="KAG2974013.1"/>
    <property type="molecule type" value="Genomic_DNA"/>
</dbReference>
<evidence type="ECO:0000313" key="7">
    <source>
        <dbReference type="EMBL" id="KAG3216079.1"/>
    </source>
</evidence>